<reference evidence="2" key="2">
    <citation type="submission" date="2022-10" db="EMBL/GenBank/DDBJ databases">
        <authorList>
            <consortium name="ENA_rothamsted_submissions"/>
            <consortium name="culmorum"/>
            <person name="King R."/>
        </authorList>
    </citation>
    <scope>NUCLEOTIDE SEQUENCE</scope>
</reference>
<evidence type="ECO:0000256" key="1">
    <source>
        <dbReference type="SAM" id="Phobius"/>
    </source>
</evidence>
<gene>
    <name evidence="2" type="ORF">CHIRRI_LOCUS13445</name>
</gene>
<dbReference type="Proteomes" id="UP001153620">
    <property type="component" value="Chromosome 4"/>
</dbReference>
<proteinExistence type="predicted"/>
<dbReference type="AlphaFoldDB" id="A0A9N9S582"/>
<evidence type="ECO:0000313" key="3">
    <source>
        <dbReference type="Proteomes" id="UP001153620"/>
    </source>
</evidence>
<sequence length="164" mass="18463">MIFVTFAFIAASEYECDILTNPKDDCGYVCGKINDETKDSNCGNADKRKESLLLVHDPKDKKEENDEYYEVKYFECVEACPQNYQKYEPLKFCVKNSVEFEEFKKGCDSESSNLWVIILSVLGVAIAGIGAGFAYCRKKVVGNYDQNSPEIRASEVGLTKNNSV</sequence>
<keyword evidence="1" id="KW-0812">Transmembrane</keyword>
<protein>
    <submittedName>
        <fullName evidence="2">Uncharacterized protein</fullName>
    </submittedName>
</protein>
<dbReference type="EMBL" id="OU895880">
    <property type="protein sequence ID" value="CAG9810632.1"/>
    <property type="molecule type" value="Genomic_DNA"/>
</dbReference>
<accession>A0A9N9S582</accession>
<keyword evidence="1" id="KW-1133">Transmembrane helix</keyword>
<evidence type="ECO:0000313" key="2">
    <source>
        <dbReference type="EMBL" id="CAG9810632.1"/>
    </source>
</evidence>
<name>A0A9N9S582_9DIPT</name>
<reference evidence="2" key="1">
    <citation type="submission" date="2022-01" db="EMBL/GenBank/DDBJ databases">
        <authorList>
            <person name="King R."/>
        </authorList>
    </citation>
    <scope>NUCLEOTIDE SEQUENCE</scope>
</reference>
<organism evidence="2 3">
    <name type="scientific">Chironomus riparius</name>
    <dbReference type="NCBI Taxonomy" id="315576"/>
    <lineage>
        <taxon>Eukaryota</taxon>
        <taxon>Metazoa</taxon>
        <taxon>Ecdysozoa</taxon>
        <taxon>Arthropoda</taxon>
        <taxon>Hexapoda</taxon>
        <taxon>Insecta</taxon>
        <taxon>Pterygota</taxon>
        <taxon>Neoptera</taxon>
        <taxon>Endopterygota</taxon>
        <taxon>Diptera</taxon>
        <taxon>Nematocera</taxon>
        <taxon>Chironomoidea</taxon>
        <taxon>Chironomidae</taxon>
        <taxon>Chironominae</taxon>
        <taxon>Chironomus</taxon>
    </lineage>
</organism>
<keyword evidence="3" id="KW-1185">Reference proteome</keyword>
<keyword evidence="1" id="KW-0472">Membrane</keyword>
<feature type="transmembrane region" description="Helical" evidence="1">
    <location>
        <begin position="114"/>
        <end position="136"/>
    </location>
</feature>